<dbReference type="PANTHER" id="PTHR44591:SF3">
    <property type="entry name" value="RESPONSE REGULATORY DOMAIN-CONTAINING PROTEIN"/>
    <property type="match status" value="1"/>
</dbReference>
<comment type="caution">
    <text evidence="4">The sequence shown here is derived from an EMBL/GenBank/DDBJ whole genome shotgun (WGS) entry which is preliminary data.</text>
</comment>
<organism evidence="4 5">
    <name type="scientific">Steroidobacter gossypii</name>
    <dbReference type="NCBI Taxonomy" id="2805490"/>
    <lineage>
        <taxon>Bacteria</taxon>
        <taxon>Pseudomonadati</taxon>
        <taxon>Pseudomonadota</taxon>
        <taxon>Gammaproteobacteria</taxon>
        <taxon>Steroidobacterales</taxon>
        <taxon>Steroidobacteraceae</taxon>
        <taxon>Steroidobacter</taxon>
    </lineage>
</organism>
<name>A0ABS1WQT5_9GAMM</name>
<reference evidence="4 5" key="1">
    <citation type="journal article" date="2021" name="Int. J. Syst. Evol. Microbiol.">
        <title>Steroidobacter gossypii sp. nov., isolated from soil of cotton cropping field.</title>
        <authorList>
            <person name="Huang R."/>
            <person name="Yang S."/>
            <person name="Zhen C."/>
            <person name="Liu W."/>
        </authorList>
    </citation>
    <scope>NUCLEOTIDE SEQUENCE [LARGE SCALE GENOMIC DNA]</scope>
    <source>
        <strain evidence="4 5">S1-65</strain>
    </source>
</reference>
<dbReference type="SUPFAM" id="SSF52172">
    <property type="entry name" value="CheY-like"/>
    <property type="match status" value="1"/>
</dbReference>
<dbReference type="Pfam" id="PF00072">
    <property type="entry name" value="Response_reg"/>
    <property type="match status" value="1"/>
</dbReference>
<dbReference type="RefSeq" id="WP_203165311.1">
    <property type="nucleotide sequence ID" value="NZ_JAEVLS010000001.1"/>
</dbReference>
<proteinExistence type="predicted"/>
<accession>A0ABS1WQT5</accession>
<dbReference type="EMBL" id="JAEVLS010000001">
    <property type="protein sequence ID" value="MBM0103331.1"/>
    <property type="molecule type" value="Genomic_DNA"/>
</dbReference>
<dbReference type="InterPro" id="IPR011006">
    <property type="entry name" value="CheY-like_superfamily"/>
</dbReference>
<keyword evidence="1 2" id="KW-0597">Phosphoprotein</keyword>
<evidence type="ECO:0000313" key="4">
    <source>
        <dbReference type="EMBL" id="MBM0103331.1"/>
    </source>
</evidence>
<dbReference type="InterPro" id="IPR001789">
    <property type="entry name" value="Sig_transdc_resp-reg_receiver"/>
</dbReference>
<keyword evidence="5" id="KW-1185">Reference proteome</keyword>
<gene>
    <name evidence="4" type="ORF">JM946_01180</name>
</gene>
<dbReference type="Proteomes" id="UP000661077">
    <property type="component" value="Unassembled WGS sequence"/>
</dbReference>
<evidence type="ECO:0000256" key="2">
    <source>
        <dbReference type="PROSITE-ProRule" id="PRU00169"/>
    </source>
</evidence>
<protein>
    <submittedName>
        <fullName evidence="4">Response regulator</fullName>
    </submittedName>
</protein>
<feature type="domain" description="Response regulatory" evidence="3">
    <location>
        <begin position="43"/>
        <end position="155"/>
    </location>
</feature>
<evidence type="ECO:0000313" key="5">
    <source>
        <dbReference type="Proteomes" id="UP000661077"/>
    </source>
</evidence>
<dbReference type="Gene3D" id="3.40.50.2300">
    <property type="match status" value="1"/>
</dbReference>
<dbReference type="PANTHER" id="PTHR44591">
    <property type="entry name" value="STRESS RESPONSE REGULATOR PROTEIN 1"/>
    <property type="match status" value="1"/>
</dbReference>
<dbReference type="InterPro" id="IPR050595">
    <property type="entry name" value="Bact_response_regulator"/>
</dbReference>
<dbReference type="SMART" id="SM00448">
    <property type="entry name" value="REC"/>
    <property type="match status" value="1"/>
</dbReference>
<feature type="modified residue" description="4-aspartylphosphate" evidence="2">
    <location>
        <position position="93"/>
    </location>
</feature>
<evidence type="ECO:0000256" key="1">
    <source>
        <dbReference type="ARBA" id="ARBA00022553"/>
    </source>
</evidence>
<dbReference type="PROSITE" id="PS50110">
    <property type="entry name" value="RESPONSE_REGULATORY"/>
    <property type="match status" value="1"/>
</dbReference>
<evidence type="ECO:0000259" key="3">
    <source>
        <dbReference type="PROSITE" id="PS50110"/>
    </source>
</evidence>
<sequence>MRLPSVVRDARVLMFPSRRAPLGDGNDGYGGQGASEGPMSGMTVLVVEDDFIVAYDMQMMLEEQGARVLGPAHSLAEGQELLAQQRPTVAVLDVNLGGEYVFPLAEALRDQQVPFLFATAYADEDRLFSQAAQGAPRLSKPVLPNVLITQLLRLKR</sequence>